<sequence>MHEPSAVMLADHWRGGSVRRKCRSGASHVKNSEYSQRLGEYTTGPVDSAGLNVAPPQAHKDPNG</sequence>
<dbReference type="EMBL" id="JASNQZ010000011">
    <property type="protein sequence ID" value="KAL0950618.1"/>
    <property type="molecule type" value="Genomic_DNA"/>
</dbReference>
<gene>
    <name evidence="2" type="ORF">HGRIS_007409</name>
</gene>
<organism evidence="2 3">
    <name type="scientific">Hohenbuehelia grisea</name>
    <dbReference type="NCBI Taxonomy" id="104357"/>
    <lineage>
        <taxon>Eukaryota</taxon>
        <taxon>Fungi</taxon>
        <taxon>Dikarya</taxon>
        <taxon>Basidiomycota</taxon>
        <taxon>Agaricomycotina</taxon>
        <taxon>Agaricomycetes</taxon>
        <taxon>Agaricomycetidae</taxon>
        <taxon>Agaricales</taxon>
        <taxon>Pleurotineae</taxon>
        <taxon>Pleurotaceae</taxon>
        <taxon>Hohenbuehelia</taxon>
    </lineage>
</organism>
<evidence type="ECO:0000313" key="3">
    <source>
        <dbReference type="Proteomes" id="UP001556367"/>
    </source>
</evidence>
<accession>A0ABR3J525</accession>
<proteinExistence type="predicted"/>
<name>A0ABR3J525_9AGAR</name>
<dbReference type="Proteomes" id="UP001556367">
    <property type="component" value="Unassembled WGS sequence"/>
</dbReference>
<feature type="region of interest" description="Disordered" evidence="1">
    <location>
        <begin position="24"/>
        <end position="64"/>
    </location>
</feature>
<reference evidence="3" key="1">
    <citation type="submission" date="2024-06" db="EMBL/GenBank/DDBJ databases">
        <title>Multi-omics analyses provide insights into the biosynthesis of the anticancer antibiotic pleurotin in Hohenbuehelia grisea.</title>
        <authorList>
            <person name="Weaver J.A."/>
            <person name="Alberti F."/>
        </authorList>
    </citation>
    <scope>NUCLEOTIDE SEQUENCE [LARGE SCALE GENOMIC DNA]</scope>
    <source>
        <strain evidence="3">T-177</strain>
    </source>
</reference>
<evidence type="ECO:0000313" key="2">
    <source>
        <dbReference type="EMBL" id="KAL0950618.1"/>
    </source>
</evidence>
<evidence type="ECO:0000256" key="1">
    <source>
        <dbReference type="SAM" id="MobiDB-lite"/>
    </source>
</evidence>
<protein>
    <submittedName>
        <fullName evidence="2">Uncharacterized protein</fullName>
    </submittedName>
</protein>
<comment type="caution">
    <text evidence="2">The sequence shown here is derived from an EMBL/GenBank/DDBJ whole genome shotgun (WGS) entry which is preliminary data.</text>
</comment>
<keyword evidence="3" id="KW-1185">Reference proteome</keyword>